<dbReference type="GeneID" id="73902724"/>
<evidence type="ECO:0000256" key="1">
    <source>
        <dbReference type="ARBA" id="ARBA00008791"/>
    </source>
</evidence>
<dbReference type="Proteomes" id="UP001595846">
    <property type="component" value="Unassembled WGS sequence"/>
</dbReference>
<dbReference type="InterPro" id="IPR014729">
    <property type="entry name" value="Rossmann-like_a/b/a_fold"/>
</dbReference>
<evidence type="ECO:0000313" key="4">
    <source>
        <dbReference type="Proteomes" id="UP001595846"/>
    </source>
</evidence>
<dbReference type="Pfam" id="PF00582">
    <property type="entry name" value="Usp"/>
    <property type="match status" value="1"/>
</dbReference>
<dbReference type="PRINTS" id="PR01438">
    <property type="entry name" value="UNVRSLSTRESS"/>
</dbReference>
<gene>
    <name evidence="3" type="ORF">ACFOUR_11610</name>
</gene>
<dbReference type="PANTHER" id="PTHR46268">
    <property type="entry name" value="STRESS RESPONSE PROTEIN NHAX"/>
    <property type="match status" value="1"/>
</dbReference>
<dbReference type="Gene3D" id="3.40.50.620">
    <property type="entry name" value="HUPs"/>
    <property type="match status" value="1"/>
</dbReference>
<protein>
    <submittedName>
        <fullName evidence="3">Universal stress protein</fullName>
    </submittedName>
</protein>
<dbReference type="RefSeq" id="WP_256533593.1">
    <property type="nucleotide sequence ID" value="NZ_CP101824.1"/>
</dbReference>
<dbReference type="InterPro" id="IPR006015">
    <property type="entry name" value="Universal_stress_UspA"/>
</dbReference>
<comment type="similarity">
    <text evidence="1">Belongs to the universal stress protein A family.</text>
</comment>
<sequence>MTVLVAFDGSEPAQKALQHAAQTFDGQEIVLLRVLDTPDGLVDASVGFAKEGIKQLREESRTELSADVDATLDTTDVELRTEVAFGEPTREIVRYANENDVDHVVVGNHGRDGMARVLLGSVAEQVVRRAPMPVTVVR</sequence>
<accession>A0ABD5NQ47</accession>
<evidence type="ECO:0000259" key="2">
    <source>
        <dbReference type="Pfam" id="PF00582"/>
    </source>
</evidence>
<dbReference type="EMBL" id="JBHSAQ010000010">
    <property type="protein sequence ID" value="MFC3959010.1"/>
    <property type="molecule type" value="Genomic_DNA"/>
</dbReference>
<feature type="domain" description="UspA" evidence="2">
    <location>
        <begin position="2"/>
        <end position="138"/>
    </location>
</feature>
<dbReference type="SUPFAM" id="SSF52402">
    <property type="entry name" value="Adenine nucleotide alpha hydrolases-like"/>
    <property type="match status" value="1"/>
</dbReference>
<reference evidence="3 4" key="1">
    <citation type="journal article" date="2019" name="Int. J. Syst. Evol. Microbiol.">
        <title>The Global Catalogue of Microorganisms (GCM) 10K type strain sequencing project: providing services to taxonomists for standard genome sequencing and annotation.</title>
        <authorList>
            <consortium name="The Broad Institute Genomics Platform"/>
            <consortium name="The Broad Institute Genome Sequencing Center for Infectious Disease"/>
            <person name="Wu L."/>
            <person name="Ma J."/>
        </authorList>
    </citation>
    <scope>NUCLEOTIDE SEQUENCE [LARGE SCALE GENOMIC DNA]</scope>
    <source>
        <strain evidence="3 4">IBRC-M 10256</strain>
    </source>
</reference>
<dbReference type="AlphaFoldDB" id="A0ABD5NQ47"/>
<dbReference type="PANTHER" id="PTHR46268:SF24">
    <property type="entry name" value="UNIVERSAL STRESS PROTEIN"/>
    <property type="match status" value="1"/>
</dbReference>
<organism evidence="3 4">
    <name type="scientific">Halovivax cerinus</name>
    <dbReference type="NCBI Taxonomy" id="1487865"/>
    <lineage>
        <taxon>Archaea</taxon>
        <taxon>Methanobacteriati</taxon>
        <taxon>Methanobacteriota</taxon>
        <taxon>Stenosarchaea group</taxon>
        <taxon>Halobacteria</taxon>
        <taxon>Halobacteriales</taxon>
        <taxon>Natrialbaceae</taxon>
        <taxon>Halovivax</taxon>
    </lineage>
</organism>
<comment type="caution">
    <text evidence="3">The sequence shown here is derived from an EMBL/GenBank/DDBJ whole genome shotgun (WGS) entry which is preliminary data.</text>
</comment>
<proteinExistence type="inferred from homology"/>
<dbReference type="InterPro" id="IPR006016">
    <property type="entry name" value="UspA"/>
</dbReference>
<dbReference type="CDD" id="cd00293">
    <property type="entry name" value="USP-like"/>
    <property type="match status" value="1"/>
</dbReference>
<name>A0ABD5NQ47_9EURY</name>
<keyword evidence="4" id="KW-1185">Reference proteome</keyword>
<evidence type="ECO:0000313" key="3">
    <source>
        <dbReference type="EMBL" id="MFC3959010.1"/>
    </source>
</evidence>